<accession>A0A518CEW4</accession>
<reference evidence="2" key="1">
    <citation type="submission" date="2019-02" db="EMBL/GenBank/DDBJ databases">
        <title>Deep-cultivation of Planctomycetes and their phenomic and genomic characterization uncovers novel biology.</title>
        <authorList>
            <person name="Wiegand S."/>
            <person name="Jogler M."/>
            <person name="Boedeker C."/>
            <person name="Pinto D."/>
            <person name="Vollmers J."/>
            <person name="Rivas-Marin E."/>
            <person name="Kohn T."/>
            <person name="Peeters S.H."/>
            <person name="Heuer A."/>
            <person name="Rast P."/>
            <person name="Oberbeckmann S."/>
            <person name="Bunk B."/>
            <person name="Jeske O."/>
            <person name="Meyerdierks A."/>
            <person name="Storesund J.E."/>
            <person name="Kallscheuer N."/>
            <person name="Luecker S."/>
            <person name="Lage O.M."/>
            <person name="Pohl T."/>
            <person name="Merkel B.J."/>
            <person name="Hornburger P."/>
            <person name="Mueller R.-W."/>
            <person name="Bruemmer F."/>
            <person name="Labrenz M."/>
            <person name="Spormann A.M."/>
            <person name="Op den Camp H."/>
            <person name="Overmann J."/>
            <person name="Amann R."/>
            <person name="Jetten M.S.M."/>
            <person name="Mascher T."/>
            <person name="Medema M.H."/>
            <person name="Devos D.P."/>
            <person name="Kaster A.-K."/>
            <person name="Ovreas L."/>
            <person name="Rohde M."/>
            <person name="Galperin M.Y."/>
            <person name="Jogler C."/>
        </authorList>
    </citation>
    <scope>NUCLEOTIDE SEQUENCE [LARGE SCALE GENOMIC DNA]</scope>
    <source>
        <strain evidence="2">Pan97</strain>
    </source>
</reference>
<organism evidence="1 2">
    <name type="scientific">Bremerella volcania</name>
    <dbReference type="NCBI Taxonomy" id="2527984"/>
    <lineage>
        <taxon>Bacteria</taxon>
        <taxon>Pseudomonadati</taxon>
        <taxon>Planctomycetota</taxon>
        <taxon>Planctomycetia</taxon>
        <taxon>Pirellulales</taxon>
        <taxon>Pirellulaceae</taxon>
        <taxon>Bremerella</taxon>
    </lineage>
</organism>
<dbReference type="AlphaFoldDB" id="A0A518CEW4"/>
<dbReference type="Proteomes" id="UP000318626">
    <property type="component" value="Chromosome"/>
</dbReference>
<evidence type="ECO:0000313" key="1">
    <source>
        <dbReference type="EMBL" id="QDU77772.1"/>
    </source>
</evidence>
<evidence type="ECO:0000313" key="2">
    <source>
        <dbReference type="Proteomes" id="UP000318626"/>
    </source>
</evidence>
<proteinExistence type="predicted"/>
<gene>
    <name evidence="1" type="ORF">Pan97_48510</name>
</gene>
<keyword evidence="2" id="KW-1185">Reference proteome</keyword>
<sequence length="260" mass="29914">MPSWPVPPKRSGRTFSRKWSTIETGERAIPSPFPFSFRGNDDHMNYFAHGRPFLDQPYFLAGTAVPDWLNVVDRKCRARSKKALPLCESSDAMEAQVAAGIVQHHADDDWFHRTEEFNRLQWDFTKRIRDFLGKDSGLRPSFLGHILVELLLDSALIEDDPDELDAYYAALKEVDGALVQQTVQRIAERPAERLDWFIGRFVEVRFLEDYPDDEKLLYRLNQVMQRVKLPALPDAFATLLPELRRDVRASSAVLLTAHST</sequence>
<dbReference type="EMBL" id="CP036289">
    <property type="protein sequence ID" value="QDU77772.1"/>
    <property type="molecule type" value="Genomic_DNA"/>
</dbReference>
<protein>
    <submittedName>
        <fullName evidence="1">Uncharacterized protein</fullName>
    </submittedName>
</protein>
<dbReference type="KEGG" id="bvo:Pan97_48510"/>
<name>A0A518CEW4_9BACT</name>